<dbReference type="RefSeq" id="WP_380530074.1">
    <property type="nucleotide sequence ID" value="NZ_JBHFAB010000001.1"/>
</dbReference>
<protein>
    <submittedName>
        <fullName evidence="2">Uncharacterized protein</fullName>
    </submittedName>
</protein>
<reference evidence="2 3" key="1">
    <citation type="submission" date="2024-09" db="EMBL/GenBank/DDBJ databases">
        <authorList>
            <person name="Lee S.D."/>
        </authorList>
    </citation>
    <scope>NUCLEOTIDE SEQUENCE [LARGE SCALE GENOMIC DNA]</scope>
    <source>
        <strain evidence="2 3">N8-3</strain>
    </source>
</reference>
<accession>A0ABV6VNB3</accession>
<organism evidence="2 3">
    <name type="scientific">Streptacidiphilus cavernicola</name>
    <dbReference type="NCBI Taxonomy" id="3342716"/>
    <lineage>
        <taxon>Bacteria</taxon>
        <taxon>Bacillati</taxon>
        <taxon>Actinomycetota</taxon>
        <taxon>Actinomycetes</taxon>
        <taxon>Kitasatosporales</taxon>
        <taxon>Streptomycetaceae</taxon>
        <taxon>Streptacidiphilus</taxon>
    </lineage>
</organism>
<evidence type="ECO:0000256" key="1">
    <source>
        <dbReference type="SAM" id="MobiDB-lite"/>
    </source>
</evidence>
<name>A0ABV6VNB3_9ACTN</name>
<keyword evidence="3" id="KW-1185">Reference proteome</keyword>
<evidence type="ECO:0000313" key="3">
    <source>
        <dbReference type="Proteomes" id="UP001592531"/>
    </source>
</evidence>
<dbReference type="EMBL" id="JBHFAB010000001">
    <property type="protein sequence ID" value="MFC1415042.1"/>
    <property type="molecule type" value="Genomic_DNA"/>
</dbReference>
<proteinExistence type="predicted"/>
<feature type="region of interest" description="Disordered" evidence="1">
    <location>
        <begin position="244"/>
        <end position="265"/>
    </location>
</feature>
<comment type="caution">
    <text evidence="2">The sequence shown here is derived from an EMBL/GenBank/DDBJ whole genome shotgun (WGS) entry which is preliminary data.</text>
</comment>
<gene>
    <name evidence="2" type="ORF">ACEZDE_00035</name>
</gene>
<dbReference type="Proteomes" id="UP001592531">
    <property type="component" value="Unassembled WGS sequence"/>
</dbReference>
<evidence type="ECO:0000313" key="2">
    <source>
        <dbReference type="EMBL" id="MFC1415042.1"/>
    </source>
</evidence>
<sequence length="265" mass="28520">MAGTAKFSRTQRRVLRREVTAFPAVLPTRLPGIRFTATITATVYPEYLPTRTVPELAHLVRTTLRAATCEIASRLDPTDLPGAREMCDEYLGRPRLLLGAPTESVQGSVRLGLDEGARSALQTIAEAQQHQTIQDLVFLQHARAKAAALADPAVLLASRVSEGGDLSGALSDMGALKATAAVFATLRSGPDEPIEYQVTEILRSFLGSFERHDQKQLMLTVLASAMRAVKQNEHAQAVETLAQSSRAQDQVAGGPVVSKQPGSRL</sequence>